<evidence type="ECO:0000313" key="2">
    <source>
        <dbReference type="Proteomes" id="UP000789920"/>
    </source>
</evidence>
<evidence type="ECO:0000313" key="1">
    <source>
        <dbReference type="EMBL" id="CAG8495902.1"/>
    </source>
</evidence>
<feature type="non-terminal residue" evidence="1">
    <location>
        <position position="1"/>
    </location>
</feature>
<organism evidence="1 2">
    <name type="scientific">Racocetra persica</name>
    <dbReference type="NCBI Taxonomy" id="160502"/>
    <lineage>
        <taxon>Eukaryota</taxon>
        <taxon>Fungi</taxon>
        <taxon>Fungi incertae sedis</taxon>
        <taxon>Mucoromycota</taxon>
        <taxon>Glomeromycotina</taxon>
        <taxon>Glomeromycetes</taxon>
        <taxon>Diversisporales</taxon>
        <taxon>Gigasporaceae</taxon>
        <taxon>Racocetra</taxon>
    </lineage>
</organism>
<sequence>NSIKRCTPGGKKGDCGLMEKCTSNADCKLPVTCVEKLCRFPPA</sequence>
<name>A0ACA9KVS1_9GLOM</name>
<keyword evidence="2" id="KW-1185">Reference proteome</keyword>
<gene>
    <name evidence="1" type="ORF">RPERSI_LOCUS1601</name>
</gene>
<protein>
    <submittedName>
        <fullName evidence="1">2112_t:CDS:1</fullName>
    </submittedName>
</protein>
<dbReference type="Proteomes" id="UP000789920">
    <property type="component" value="Unassembled WGS sequence"/>
</dbReference>
<accession>A0ACA9KVS1</accession>
<comment type="caution">
    <text evidence="1">The sequence shown here is derived from an EMBL/GenBank/DDBJ whole genome shotgun (WGS) entry which is preliminary data.</text>
</comment>
<reference evidence="1" key="1">
    <citation type="submission" date="2021-06" db="EMBL/GenBank/DDBJ databases">
        <authorList>
            <person name="Kallberg Y."/>
            <person name="Tangrot J."/>
            <person name="Rosling A."/>
        </authorList>
    </citation>
    <scope>NUCLEOTIDE SEQUENCE</scope>
    <source>
        <strain evidence="1">MA461A</strain>
    </source>
</reference>
<dbReference type="EMBL" id="CAJVQC010001526">
    <property type="protein sequence ID" value="CAG8495902.1"/>
    <property type="molecule type" value="Genomic_DNA"/>
</dbReference>
<proteinExistence type="predicted"/>